<dbReference type="Gene3D" id="2.30.29.30">
    <property type="entry name" value="Pleckstrin-homology domain (PH domain)/Phosphotyrosine-binding domain (PTB)"/>
    <property type="match status" value="2"/>
</dbReference>
<proteinExistence type="inferred from homology"/>
<dbReference type="eggNOG" id="KOG0303">
    <property type="taxonomic scope" value="Eukaryota"/>
</dbReference>
<evidence type="ECO:0000256" key="3">
    <source>
        <dbReference type="ARBA" id="ARBA00022574"/>
    </source>
</evidence>
<comment type="similarity">
    <text evidence="1">Belongs to the villin/gelsolin family.</text>
</comment>
<dbReference type="SMART" id="SM00262">
    <property type="entry name" value="GEL"/>
    <property type="match status" value="5"/>
</dbReference>
<dbReference type="InterPro" id="IPR001849">
    <property type="entry name" value="PH_domain"/>
</dbReference>
<dbReference type="PROSITE" id="PS50003">
    <property type="entry name" value="PH_DOMAIN"/>
    <property type="match status" value="2"/>
</dbReference>
<dbReference type="PROSITE" id="PS50294">
    <property type="entry name" value="WD_REPEATS_REGION"/>
    <property type="match status" value="1"/>
</dbReference>
<feature type="compositionally biased region" description="Low complexity" evidence="7">
    <location>
        <begin position="475"/>
        <end position="486"/>
    </location>
</feature>
<dbReference type="InterPro" id="IPR001680">
    <property type="entry name" value="WD40_rpt"/>
</dbReference>
<dbReference type="GO" id="GO:0051016">
    <property type="term" value="P:barbed-end actin filament capping"/>
    <property type="evidence" value="ECO:0007669"/>
    <property type="project" value="TreeGrafter"/>
</dbReference>
<dbReference type="EMBL" id="KQ257467">
    <property type="protein sequence ID" value="KNC96644.1"/>
    <property type="molecule type" value="Genomic_DNA"/>
</dbReference>
<dbReference type="GO" id="GO:0005737">
    <property type="term" value="C:cytoplasm"/>
    <property type="evidence" value="ECO:0007669"/>
    <property type="project" value="TreeGrafter"/>
</dbReference>
<dbReference type="SMART" id="SM00153">
    <property type="entry name" value="VHP"/>
    <property type="match status" value="1"/>
</dbReference>
<dbReference type="SUPFAM" id="SSF47050">
    <property type="entry name" value="VHP, Villin headpiece domain"/>
    <property type="match status" value="1"/>
</dbReference>
<feature type="repeat" description="WD" evidence="6">
    <location>
        <begin position="144"/>
        <end position="186"/>
    </location>
</feature>
<dbReference type="STRING" id="645134.A0A0L0H6Q6"/>
<evidence type="ECO:0000256" key="6">
    <source>
        <dbReference type="PROSITE-ProRule" id="PRU00221"/>
    </source>
</evidence>
<dbReference type="Pfam" id="PF16300">
    <property type="entry name" value="WD40_4"/>
    <property type="match status" value="1"/>
</dbReference>
<dbReference type="GO" id="GO:0005546">
    <property type="term" value="F:phosphatidylinositol-4,5-bisphosphate binding"/>
    <property type="evidence" value="ECO:0007669"/>
    <property type="project" value="TreeGrafter"/>
</dbReference>
<dbReference type="InterPro" id="IPR011993">
    <property type="entry name" value="PH-like_dom_sf"/>
</dbReference>
<reference evidence="10 11" key="1">
    <citation type="submission" date="2009-08" db="EMBL/GenBank/DDBJ databases">
        <title>The Genome Sequence of Spizellomyces punctatus strain DAOM BR117.</title>
        <authorList>
            <consortium name="The Broad Institute Genome Sequencing Platform"/>
            <person name="Russ C."/>
            <person name="Cuomo C."/>
            <person name="Shea T."/>
            <person name="Young S.K."/>
            <person name="Zeng Q."/>
            <person name="Koehrsen M."/>
            <person name="Haas B."/>
            <person name="Borodovsky M."/>
            <person name="Guigo R."/>
            <person name="Alvarado L."/>
            <person name="Berlin A."/>
            <person name="Bochicchio J."/>
            <person name="Borenstein D."/>
            <person name="Chapman S."/>
            <person name="Chen Z."/>
            <person name="Engels R."/>
            <person name="Freedman E."/>
            <person name="Gellesch M."/>
            <person name="Goldberg J."/>
            <person name="Griggs A."/>
            <person name="Gujja S."/>
            <person name="Heiman D."/>
            <person name="Hepburn T."/>
            <person name="Howarth C."/>
            <person name="Jen D."/>
            <person name="Larson L."/>
            <person name="Lewis B."/>
            <person name="Mehta T."/>
            <person name="Park D."/>
            <person name="Pearson M."/>
            <person name="Roberts A."/>
            <person name="Saif S."/>
            <person name="Shenoy N."/>
            <person name="Sisk P."/>
            <person name="Stolte C."/>
            <person name="Sykes S."/>
            <person name="Thomson T."/>
            <person name="Walk T."/>
            <person name="White J."/>
            <person name="Yandava C."/>
            <person name="Burger G."/>
            <person name="Gray M.W."/>
            <person name="Holland P.W.H."/>
            <person name="King N."/>
            <person name="Lang F.B.F."/>
            <person name="Roger A.J."/>
            <person name="Ruiz-Trillo I."/>
            <person name="Lander E."/>
            <person name="Nusbaum C."/>
        </authorList>
    </citation>
    <scope>NUCLEOTIDE SEQUENCE [LARGE SCALE GENOMIC DNA]</scope>
    <source>
        <strain evidence="10 11">DAOM BR117</strain>
    </source>
</reference>
<gene>
    <name evidence="10" type="ORF">SPPG_07857</name>
</gene>
<dbReference type="PANTHER" id="PTHR11977:SF51">
    <property type="entry name" value="PROTEIN FLIGHTLESS-1 HOMOLOG"/>
    <property type="match status" value="1"/>
</dbReference>
<dbReference type="OMA" id="YPGMLPI"/>
<dbReference type="InterPro" id="IPR036180">
    <property type="entry name" value="Gelsolin-like_dom_sf"/>
</dbReference>
<keyword evidence="11" id="KW-1185">Reference proteome</keyword>
<sequence>MDQLSAPSNLKKSPSSIIQNASKYKNIFSSTPTKTLYTHLKIDGTATTKLKCNELFFSVPFGTGSIGVFPIPRTSVVETIKIESSAPLLLLHGRQLQDYEFSPLEPTIIASSTRSDGVVRLWKIPTDISTHPVGREIDAATIYLAAHERKVELIKFHPTVGNILATSSADSTIRLWDIEHMQDRLALTCPNDTVAQSISFDYCGDMVTAITSAGVLVVYDPRASTDPVYTTQADHVASKPCRTCWLAPDPTVVTTGFNKQSAREIAVWDTRSLQKPIQVLETTGTGVGVLQPFWDPALPLVYFGSKGEGIRVYELMEGTLKYVNAVKVEKQATAVELLPKPLCDSRKCEIARFLRLGTDNAVETTSIHVPRVDGEKTFQADLYPPIPIVNPAASSHQWFDAGDSIEPMMVDVVAPEPVQVTVISAPDDEDVLKFQTKGSGPTVEELLLQRKDTLRRQSTQIRRAPTAKSHPISRSSSGASLSALGSTQSEPSQATTTVYLDGTIDIERRGWFGTVWERHYLSLKKSRLYVGLDQDAEMPLYFIPLASIRKLDVFSLGPDRGDGSHHLGLVIETSERVWRFKAGSKPERDMWFNTLTSLLTVQGSLGVSSAPLPSLPKKESQTRLANRSSTLVVGNREGASLIGNIQCLISSGPSSRPSKPTWTARFAVLDEEGLLHLYPPDIKAYTENKPPLESFNLSAAISVRLADLSSDTTPLDLLADSQIHTSNLTCFQINTTKRKLLFRSRNAHEAANWVLQIRRVVVSKGFVPAKEIVSDDVLEGWVEVKSGGERVKLAPRRYWLEVIDGTFYYFDERTSTSASSVIPASAFDDISNDEAIASTSGAHQILDTASFVLHFIPDVTCIHVTSSIDKRNAWVDGLSRIRMASYDLLGRIGLNTDNILRDDMAKAKADEQRGVDLKDEADRVEFVDEKRIERGEQKVLIGVYGKVKLVISGIHCNVRSLKADGAFVLDTGMTIYHWNGPASSRVCRARAMDVATRIRKLRANRPRVLLVEPDDKELMTVFFNHLGASLPIQSPFPPSDGNISALIRVFKIVDSDLRRRKVKFIYQGGSPSRKMLESEKVFIVLAASEVFLWIGCKAGSEERALGSVVARRAARWIRDSLNEGAVLVRKEYEERESAIWKEKFIDYEGSLPISMRIDVETKGNIAPALEQPPISIPSLLARSPLPAHLIALPETTQCGRLSIYRVENFVRHPIPTALQGQFFRSESYVSLYSYRPPTSGVEKCISYFWQGGLSSVTQKGTSALMTIELSDGIAGDVQHIRVVEGKEPKHLCLLFGELGFVIRLGSPPGKQVAETDPLIFDIRECYEGICKAIETESADLTLNSNHCYLILFPAISYIWTGQHSLLSERTFAEQVAQRYCVKGTKHIPVKESDILPKALQDLLGQHHISIRPTTSLDRRYLARLFSCSSGSGVVQIEEIPLFVQEDLDPNIVHILDTFSTIFVRFGTSAKVNEKIIGMETALQYLEQSTLHDKQRTALLVTFAHQEPADFTRHFYGWTRQKIPKDKRDLPKKTRPLPEVLAEYNRETYPLEVLLSEHLPEHLDPTKLEMYLSEEDFEALFKMQKGEYVSLQPWKREKVKKQVGVF</sequence>
<organism evidence="10 11">
    <name type="scientific">Spizellomyces punctatus (strain DAOM BR117)</name>
    <dbReference type="NCBI Taxonomy" id="645134"/>
    <lineage>
        <taxon>Eukaryota</taxon>
        <taxon>Fungi</taxon>
        <taxon>Fungi incertae sedis</taxon>
        <taxon>Chytridiomycota</taxon>
        <taxon>Chytridiomycota incertae sedis</taxon>
        <taxon>Chytridiomycetes</taxon>
        <taxon>Spizellomycetales</taxon>
        <taxon>Spizellomycetaceae</taxon>
        <taxon>Spizellomyces</taxon>
    </lineage>
</organism>
<dbReference type="SUPFAM" id="SSF50729">
    <property type="entry name" value="PH domain-like"/>
    <property type="match status" value="2"/>
</dbReference>
<dbReference type="SMART" id="SM01167">
    <property type="entry name" value="DUF1900"/>
    <property type="match status" value="1"/>
</dbReference>
<evidence type="ECO:0000259" key="9">
    <source>
        <dbReference type="PROSITE" id="PS51089"/>
    </source>
</evidence>
<feature type="domain" description="PH" evidence="8">
    <location>
        <begin position="647"/>
        <end position="762"/>
    </location>
</feature>
<dbReference type="PANTHER" id="PTHR11977">
    <property type="entry name" value="VILLIN"/>
    <property type="match status" value="1"/>
</dbReference>
<dbReference type="Gene3D" id="3.40.20.10">
    <property type="entry name" value="Severin"/>
    <property type="match status" value="5"/>
</dbReference>
<dbReference type="InParanoid" id="A0A0L0H6Q6"/>
<keyword evidence="2" id="KW-0117">Actin capping</keyword>
<keyword evidence="5" id="KW-0009">Actin-binding</keyword>
<evidence type="ECO:0000256" key="5">
    <source>
        <dbReference type="ARBA" id="ARBA00023203"/>
    </source>
</evidence>
<evidence type="ECO:0000256" key="4">
    <source>
        <dbReference type="ARBA" id="ARBA00022737"/>
    </source>
</evidence>
<dbReference type="GO" id="GO:0015629">
    <property type="term" value="C:actin cytoskeleton"/>
    <property type="evidence" value="ECO:0007669"/>
    <property type="project" value="TreeGrafter"/>
</dbReference>
<protein>
    <recommendedName>
        <fullName evidence="12">Coronin</fullName>
    </recommendedName>
</protein>
<dbReference type="OrthoDB" id="6375767at2759"/>
<dbReference type="SMART" id="SM00320">
    <property type="entry name" value="WD40"/>
    <property type="match status" value="3"/>
</dbReference>
<dbReference type="SUPFAM" id="SSF82754">
    <property type="entry name" value="C-terminal, gelsolin-like domain of Sec23/24"/>
    <property type="match status" value="1"/>
</dbReference>
<dbReference type="Pfam" id="PF00169">
    <property type="entry name" value="PH"/>
    <property type="match status" value="1"/>
</dbReference>
<feature type="region of interest" description="Disordered" evidence="7">
    <location>
        <begin position="457"/>
        <end position="494"/>
    </location>
</feature>
<evidence type="ECO:0000259" key="8">
    <source>
        <dbReference type="PROSITE" id="PS50003"/>
    </source>
</evidence>
<dbReference type="InterPro" id="IPR036886">
    <property type="entry name" value="Villin_headpiece_dom_sf"/>
</dbReference>
<evidence type="ECO:0000313" key="11">
    <source>
        <dbReference type="Proteomes" id="UP000053201"/>
    </source>
</evidence>
<dbReference type="GeneID" id="27691043"/>
<dbReference type="SUPFAM" id="SSF50978">
    <property type="entry name" value="WD40 repeat-like"/>
    <property type="match status" value="1"/>
</dbReference>
<dbReference type="Gene3D" id="1.10.950.10">
    <property type="entry name" value="Villin headpiece domain"/>
    <property type="match status" value="1"/>
</dbReference>
<dbReference type="CDD" id="cd00821">
    <property type="entry name" value="PH"/>
    <property type="match status" value="1"/>
</dbReference>
<dbReference type="Gene3D" id="2.130.10.10">
    <property type="entry name" value="YVTN repeat-like/Quinoprotein amine dehydrogenase"/>
    <property type="match status" value="1"/>
</dbReference>
<dbReference type="Pfam" id="PF00626">
    <property type="entry name" value="Gelsolin"/>
    <property type="match status" value="1"/>
</dbReference>
<dbReference type="Proteomes" id="UP000053201">
    <property type="component" value="Unassembled WGS sequence"/>
</dbReference>
<feature type="domain" description="HP" evidence="9">
    <location>
        <begin position="1542"/>
        <end position="1605"/>
    </location>
</feature>
<dbReference type="InterPro" id="IPR029006">
    <property type="entry name" value="ADF-H/Gelsolin-like_dom_sf"/>
</dbReference>
<dbReference type="Pfam" id="PF02209">
    <property type="entry name" value="VHP"/>
    <property type="match status" value="1"/>
</dbReference>
<dbReference type="GO" id="GO:0008154">
    <property type="term" value="P:actin polymerization or depolymerization"/>
    <property type="evidence" value="ECO:0007669"/>
    <property type="project" value="TreeGrafter"/>
</dbReference>
<dbReference type="SMART" id="SM00233">
    <property type="entry name" value="PH"/>
    <property type="match status" value="3"/>
</dbReference>
<evidence type="ECO:0000256" key="7">
    <source>
        <dbReference type="SAM" id="MobiDB-lite"/>
    </source>
</evidence>
<feature type="domain" description="PH" evidence="8">
    <location>
        <begin position="497"/>
        <end position="600"/>
    </location>
</feature>
<keyword evidence="4" id="KW-0677">Repeat</keyword>
<dbReference type="InterPro" id="IPR019775">
    <property type="entry name" value="WD40_repeat_CS"/>
</dbReference>
<dbReference type="PROSITE" id="PS00678">
    <property type="entry name" value="WD_REPEATS_1"/>
    <property type="match status" value="1"/>
</dbReference>
<evidence type="ECO:0000256" key="2">
    <source>
        <dbReference type="ARBA" id="ARBA00022467"/>
    </source>
</evidence>
<dbReference type="InterPro" id="IPR007123">
    <property type="entry name" value="Gelsolin-like_dom"/>
</dbReference>
<dbReference type="InterPro" id="IPR007122">
    <property type="entry name" value="Villin/Gelsolin"/>
</dbReference>
<accession>A0A0L0H6Q6</accession>
<evidence type="ECO:0008006" key="12">
    <source>
        <dbReference type="Google" id="ProtNLM"/>
    </source>
</evidence>
<dbReference type="VEuPathDB" id="FungiDB:SPPG_07857"/>
<dbReference type="GO" id="GO:0051015">
    <property type="term" value="F:actin filament binding"/>
    <property type="evidence" value="ECO:0007669"/>
    <property type="project" value="InterPro"/>
</dbReference>
<dbReference type="InterPro" id="IPR015943">
    <property type="entry name" value="WD40/YVTN_repeat-like_dom_sf"/>
</dbReference>
<dbReference type="eggNOG" id="KOG0443">
    <property type="taxonomic scope" value="Eukaryota"/>
</dbReference>
<dbReference type="PROSITE" id="PS51089">
    <property type="entry name" value="HP"/>
    <property type="match status" value="1"/>
</dbReference>
<dbReference type="GO" id="GO:0051014">
    <property type="term" value="P:actin filament severing"/>
    <property type="evidence" value="ECO:0007669"/>
    <property type="project" value="TreeGrafter"/>
</dbReference>
<dbReference type="InterPro" id="IPR036322">
    <property type="entry name" value="WD40_repeat_dom_sf"/>
</dbReference>
<dbReference type="SUPFAM" id="SSF55753">
    <property type="entry name" value="Actin depolymerizing proteins"/>
    <property type="match status" value="4"/>
</dbReference>
<dbReference type="PRINTS" id="PR00597">
    <property type="entry name" value="GELSOLIN"/>
</dbReference>
<dbReference type="InterPro" id="IPR003128">
    <property type="entry name" value="Villin_headpiece"/>
</dbReference>
<evidence type="ECO:0000313" key="10">
    <source>
        <dbReference type="EMBL" id="KNC96644.1"/>
    </source>
</evidence>
<keyword evidence="3 6" id="KW-0853">WD repeat</keyword>
<dbReference type="RefSeq" id="XP_016604684.1">
    <property type="nucleotide sequence ID" value="XM_016756007.1"/>
</dbReference>
<dbReference type="PROSITE" id="PS50082">
    <property type="entry name" value="WD_REPEATS_2"/>
    <property type="match status" value="1"/>
</dbReference>
<evidence type="ECO:0000256" key="1">
    <source>
        <dbReference type="ARBA" id="ARBA00008418"/>
    </source>
</evidence>
<name>A0A0L0H6Q6_SPIPD</name>